<reference evidence="3" key="2">
    <citation type="submission" date="2019-01" db="UniProtKB">
        <authorList>
            <consortium name="EnsemblPlants"/>
        </authorList>
    </citation>
    <scope>IDENTIFICATION</scope>
    <source>
        <strain evidence="3">cv. Heinz 1706</strain>
    </source>
</reference>
<organism evidence="3">
    <name type="scientific">Solanum lycopersicum</name>
    <name type="common">Tomato</name>
    <name type="synonym">Lycopersicon esculentum</name>
    <dbReference type="NCBI Taxonomy" id="4081"/>
    <lineage>
        <taxon>Eukaryota</taxon>
        <taxon>Viridiplantae</taxon>
        <taxon>Streptophyta</taxon>
        <taxon>Embryophyta</taxon>
        <taxon>Tracheophyta</taxon>
        <taxon>Spermatophyta</taxon>
        <taxon>Magnoliopsida</taxon>
        <taxon>eudicotyledons</taxon>
        <taxon>Gunneridae</taxon>
        <taxon>Pentapetalae</taxon>
        <taxon>asterids</taxon>
        <taxon>lamiids</taxon>
        <taxon>Solanales</taxon>
        <taxon>Solanaceae</taxon>
        <taxon>Solanoideae</taxon>
        <taxon>Solaneae</taxon>
        <taxon>Solanum</taxon>
        <taxon>Solanum subgen. Lycopersicon</taxon>
    </lineage>
</organism>
<reference evidence="3" key="1">
    <citation type="journal article" date="2012" name="Nature">
        <title>The tomato genome sequence provides insights into fleshy fruit evolution.</title>
        <authorList>
            <consortium name="Tomato Genome Consortium"/>
        </authorList>
    </citation>
    <scope>NUCLEOTIDE SEQUENCE [LARGE SCALE GENOMIC DNA]</scope>
    <source>
        <strain evidence="3">cv. Heinz 1706</strain>
    </source>
</reference>
<dbReference type="Gramene" id="Solyc01g105760.1.1">
    <property type="protein sequence ID" value="Solyc01g105760.1.1.1"/>
    <property type="gene ID" value="Solyc01g105760.1"/>
</dbReference>
<dbReference type="PANTHER" id="PTHR47641">
    <property type="entry name" value="PERIAXIN-LIKE"/>
    <property type="match status" value="1"/>
</dbReference>
<evidence type="ECO:0000256" key="1">
    <source>
        <dbReference type="SAM" id="MobiDB-lite"/>
    </source>
</evidence>
<dbReference type="PaxDb" id="4081-Solyc01g105760.1.1"/>
<keyword evidence="4" id="KW-1185">Reference proteome</keyword>
<evidence type="ECO:0000313" key="3">
    <source>
        <dbReference type="EnsemblPlants" id="Solyc01g105760.1.1.1"/>
    </source>
</evidence>
<sequence length="85" mass="9304">MGQHYHVSSLLLLAFLNLFFIHGNITGAAARHLLETPVPEIPKPKLPKVLALPKLEIPTMPKPELPTIPKPEIPAVPKPQLPTVP</sequence>
<feature type="chain" id="PRO_5018582030" evidence="2">
    <location>
        <begin position="31"/>
        <end position="85"/>
    </location>
</feature>
<protein>
    <submittedName>
        <fullName evidence="3">Uncharacterized protein</fullName>
    </submittedName>
</protein>
<evidence type="ECO:0000256" key="2">
    <source>
        <dbReference type="SAM" id="SignalP"/>
    </source>
</evidence>
<feature type="signal peptide" evidence="2">
    <location>
        <begin position="1"/>
        <end position="30"/>
    </location>
</feature>
<feature type="region of interest" description="Disordered" evidence="1">
    <location>
        <begin position="63"/>
        <end position="85"/>
    </location>
</feature>
<dbReference type="PANTHER" id="PTHR47641:SF1">
    <property type="entry name" value="GOLGI-ASSOCIATED OLFACTORY SIGNALING REGULATOR"/>
    <property type="match status" value="1"/>
</dbReference>
<name>A0A3Q7ERD1_SOLLC</name>
<accession>A0A3Q7ERD1</accession>
<proteinExistence type="predicted"/>
<dbReference type="InParanoid" id="A0A3Q7ERD1"/>
<dbReference type="EnsemblPlants" id="Solyc01g105760.1.1">
    <property type="protein sequence ID" value="Solyc01g105760.1.1.1"/>
    <property type="gene ID" value="Solyc01g105760.1"/>
</dbReference>
<keyword evidence="2" id="KW-0732">Signal</keyword>
<evidence type="ECO:0000313" key="4">
    <source>
        <dbReference type="Proteomes" id="UP000004994"/>
    </source>
</evidence>
<dbReference type="AlphaFoldDB" id="A0A3Q7ERD1"/>
<dbReference type="Proteomes" id="UP000004994">
    <property type="component" value="Chromosome 1"/>
</dbReference>
<dbReference type="SMR" id="A0A3Q7ERD1"/>